<dbReference type="OrthoDB" id="9806929at2"/>
<evidence type="ECO:0000313" key="17">
    <source>
        <dbReference type="Proteomes" id="UP000192790"/>
    </source>
</evidence>
<dbReference type="RefSeq" id="WP_084233075.1">
    <property type="nucleotide sequence ID" value="NZ_FWXW01000001.1"/>
</dbReference>
<keyword evidence="10" id="KW-0406">Ion transport</keyword>
<evidence type="ECO:0000256" key="4">
    <source>
        <dbReference type="ARBA" id="ARBA00022475"/>
    </source>
</evidence>
<comment type="similarity">
    <text evidence="2">Belongs to the MotA family.</text>
</comment>
<dbReference type="InterPro" id="IPR000540">
    <property type="entry name" value="Flag_MotA_CS"/>
</dbReference>
<gene>
    <name evidence="16" type="ORF">SAMN02745168_0430</name>
</gene>
<dbReference type="PANTHER" id="PTHR30433">
    <property type="entry name" value="CHEMOTAXIS PROTEIN MOTA"/>
    <property type="match status" value="1"/>
</dbReference>
<evidence type="ECO:0000256" key="2">
    <source>
        <dbReference type="ARBA" id="ARBA00008038"/>
    </source>
</evidence>
<evidence type="ECO:0000256" key="5">
    <source>
        <dbReference type="ARBA" id="ARBA00022500"/>
    </source>
</evidence>
<keyword evidence="5" id="KW-0145">Chemotaxis</keyword>
<keyword evidence="6 13" id="KW-0812">Transmembrane</keyword>
<evidence type="ECO:0000256" key="1">
    <source>
        <dbReference type="ARBA" id="ARBA00004651"/>
    </source>
</evidence>
<dbReference type="PANTHER" id="PTHR30433:SF2">
    <property type="entry name" value="MOTILITY PROTEIN A"/>
    <property type="match status" value="1"/>
</dbReference>
<evidence type="ECO:0000313" key="16">
    <source>
        <dbReference type="EMBL" id="SMC35744.1"/>
    </source>
</evidence>
<dbReference type="Pfam" id="PF20560">
    <property type="entry name" value="MotA_N"/>
    <property type="match status" value="1"/>
</dbReference>
<dbReference type="PROSITE" id="PS01307">
    <property type="entry name" value="MOTA"/>
    <property type="match status" value="1"/>
</dbReference>
<dbReference type="InterPro" id="IPR002898">
    <property type="entry name" value="MotA_ExbB_proton_chnl"/>
</dbReference>
<keyword evidence="9 13" id="KW-1133">Transmembrane helix</keyword>
<evidence type="ECO:0000256" key="7">
    <source>
        <dbReference type="ARBA" id="ARBA00022779"/>
    </source>
</evidence>
<evidence type="ECO:0000256" key="13">
    <source>
        <dbReference type="SAM" id="Phobius"/>
    </source>
</evidence>
<dbReference type="STRING" id="1122930.SAMN02745168_0430"/>
<dbReference type="Pfam" id="PF01618">
    <property type="entry name" value="MotA_ExbB"/>
    <property type="match status" value="1"/>
</dbReference>
<evidence type="ECO:0000256" key="12">
    <source>
        <dbReference type="SAM" id="MobiDB-lite"/>
    </source>
</evidence>
<dbReference type="InterPro" id="IPR046786">
    <property type="entry name" value="MotA_N"/>
</dbReference>
<name>A0A1W1YHY0_9FIRM</name>
<feature type="compositionally biased region" description="Basic and acidic residues" evidence="12">
    <location>
        <begin position="261"/>
        <end position="272"/>
    </location>
</feature>
<comment type="subcellular location">
    <subcellularLocation>
        <location evidence="1">Cell membrane</location>
        <topology evidence="1">Multi-pass membrane protein</topology>
    </subcellularLocation>
</comment>
<feature type="transmembrane region" description="Helical" evidence="13">
    <location>
        <begin position="142"/>
        <end position="164"/>
    </location>
</feature>
<dbReference type="InterPro" id="IPR047055">
    <property type="entry name" value="MotA-like"/>
</dbReference>
<evidence type="ECO:0000256" key="10">
    <source>
        <dbReference type="ARBA" id="ARBA00023065"/>
    </source>
</evidence>
<evidence type="ECO:0000256" key="3">
    <source>
        <dbReference type="ARBA" id="ARBA00022448"/>
    </source>
</evidence>
<keyword evidence="17" id="KW-1185">Reference proteome</keyword>
<dbReference type="GO" id="GO:0005886">
    <property type="term" value="C:plasma membrane"/>
    <property type="evidence" value="ECO:0007669"/>
    <property type="project" value="UniProtKB-SubCell"/>
</dbReference>
<dbReference type="EMBL" id="FWXW01000001">
    <property type="protein sequence ID" value="SMC35744.1"/>
    <property type="molecule type" value="Genomic_DNA"/>
</dbReference>
<keyword evidence="11 13" id="KW-0472">Membrane</keyword>
<evidence type="ECO:0000256" key="6">
    <source>
        <dbReference type="ARBA" id="ARBA00022692"/>
    </source>
</evidence>
<feature type="domain" description="MotA/TolQ/ExbB proton channel" evidence="14">
    <location>
        <begin position="99"/>
        <end position="217"/>
    </location>
</feature>
<dbReference type="Proteomes" id="UP000192790">
    <property type="component" value="Unassembled WGS sequence"/>
</dbReference>
<dbReference type="GO" id="GO:0006935">
    <property type="term" value="P:chemotaxis"/>
    <property type="evidence" value="ECO:0007669"/>
    <property type="project" value="UniProtKB-KW"/>
</dbReference>
<feature type="domain" description="Motility protein A N-terminal" evidence="15">
    <location>
        <begin position="4"/>
        <end position="87"/>
    </location>
</feature>
<keyword evidence="3" id="KW-0813">Transport</keyword>
<evidence type="ECO:0000259" key="14">
    <source>
        <dbReference type="Pfam" id="PF01618"/>
    </source>
</evidence>
<keyword evidence="8" id="KW-0375">Hydrogen ion transport</keyword>
<feature type="transmembrane region" description="Helical" evidence="13">
    <location>
        <begin position="34"/>
        <end position="51"/>
    </location>
</feature>
<feature type="transmembrane region" description="Helical" evidence="13">
    <location>
        <begin position="176"/>
        <end position="198"/>
    </location>
</feature>
<feature type="transmembrane region" description="Helical" evidence="13">
    <location>
        <begin position="7"/>
        <end position="28"/>
    </location>
</feature>
<evidence type="ECO:0000259" key="15">
    <source>
        <dbReference type="Pfam" id="PF20560"/>
    </source>
</evidence>
<feature type="region of interest" description="Disordered" evidence="12">
    <location>
        <begin position="253"/>
        <end position="272"/>
    </location>
</feature>
<evidence type="ECO:0000256" key="11">
    <source>
        <dbReference type="ARBA" id="ARBA00023136"/>
    </source>
</evidence>
<keyword evidence="7" id="KW-0283">Flagellar rotation</keyword>
<sequence>MSTIIGILSGLACVVISFYIGGGSIGAYINAPSVFITVGGVVCATIASFPIKRLKDAIQAVKNAFKKETDDASADVEFLIGMANTARKEGILALENYAQEIEDPFLKKGIMLIVDGSDPELIKGIMETELDFIKERHSDNRAVLDAMAAYSPAFGMIGTLIGLINMLKNLSDMDTLGPQMALALITTFYGSMLANLVFNPLSKKLKAIGSREYLRKEMILEGLLSIQDGENPRIIREKLNAFLSRAQLKEPQVSLGAGEKGGAEHVQEQESA</sequence>
<dbReference type="GO" id="GO:1902600">
    <property type="term" value="P:proton transmembrane transport"/>
    <property type="evidence" value="ECO:0007669"/>
    <property type="project" value="UniProtKB-KW"/>
</dbReference>
<proteinExistence type="inferred from homology"/>
<reference evidence="16 17" key="1">
    <citation type="submission" date="2017-04" db="EMBL/GenBank/DDBJ databases">
        <authorList>
            <person name="Afonso C.L."/>
            <person name="Miller P.J."/>
            <person name="Scott M.A."/>
            <person name="Spackman E."/>
            <person name="Goraichik I."/>
            <person name="Dimitrov K.M."/>
            <person name="Suarez D.L."/>
            <person name="Swayne D.E."/>
        </authorList>
    </citation>
    <scope>NUCLEOTIDE SEQUENCE [LARGE SCALE GENOMIC DNA]</scope>
    <source>
        <strain evidence="16 17">DSM 12816</strain>
    </source>
</reference>
<protein>
    <submittedName>
        <fullName evidence="16">Chemotaxis protein MotA</fullName>
    </submittedName>
</protein>
<evidence type="ECO:0000256" key="9">
    <source>
        <dbReference type="ARBA" id="ARBA00022989"/>
    </source>
</evidence>
<evidence type="ECO:0000256" key="8">
    <source>
        <dbReference type="ARBA" id="ARBA00022781"/>
    </source>
</evidence>
<accession>A0A1W1YHY0</accession>
<keyword evidence="4" id="KW-1003">Cell membrane</keyword>
<dbReference type="GO" id="GO:0071978">
    <property type="term" value="P:bacterial-type flagellum-dependent swarming motility"/>
    <property type="evidence" value="ECO:0007669"/>
    <property type="project" value="InterPro"/>
</dbReference>
<organism evidence="16 17">
    <name type="scientific">Papillibacter cinnamivorans DSM 12816</name>
    <dbReference type="NCBI Taxonomy" id="1122930"/>
    <lineage>
        <taxon>Bacteria</taxon>
        <taxon>Bacillati</taxon>
        <taxon>Bacillota</taxon>
        <taxon>Clostridia</taxon>
        <taxon>Eubacteriales</taxon>
        <taxon>Oscillospiraceae</taxon>
        <taxon>Papillibacter</taxon>
    </lineage>
</organism>
<dbReference type="AlphaFoldDB" id="A0A1W1YHY0"/>